<dbReference type="InterPro" id="IPR027417">
    <property type="entry name" value="P-loop_NTPase"/>
</dbReference>
<comment type="catalytic activity">
    <reaction evidence="1">
        <text>ATP + H2O = ADP + phosphate + H(+)</text>
        <dbReference type="Rhea" id="RHEA:13065"/>
        <dbReference type="ChEBI" id="CHEBI:15377"/>
        <dbReference type="ChEBI" id="CHEBI:15378"/>
        <dbReference type="ChEBI" id="CHEBI:30616"/>
        <dbReference type="ChEBI" id="CHEBI:43474"/>
        <dbReference type="ChEBI" id="CHEBI:456216"/>
        <dbReference type="EC" id="5.6.2.3"/>
    </reaction>
</comment>
<comment type="cofactor">
    <cofactor evidence="1">
        <name>Mg(2+)</name>
        <dbReference type="ChEBI" id="CHEBI:18420"/>
    </cofactor>
</comment>
<gene>
    <name evidence="4" type="ORF">B0H17DRAFT_1131910</name>
</gene>
<keyword evidence="1" id="KW-0067">ATP-binding</keyword>
<feature type="region of interest" description="Disordered" evidence="2">
    <location>
        <begin position="437"/>
        <end position="481"/>
    </location>
</feature>
<sequence length="604" mass="67366">MKNFNVKYECNNAWDDFASQNRQQKRPMPMFSRWQDTEEVENDVEAGIMEYGEVEDGYDPPTEELLLGPRHLARIKDMKKAEELLKSGWSHKSPGSGELAPRFIPKKCLTGEQWKIREEEDYEQRRKQWEGSNTAAILLLHKIFQSQGQESPESGRGRILRVDLNSEQDRAFKLVANHAISEDAEQLKIYLGGVRGTCKRTAAALLNGSTYHSILGISDNMEKERHKGINIWKVQERLCSVEYIFLDEVSMVSCCAMYEISVKLAKALNEPDVAFGGMNMIFASDFAQLPPVKALSLYSGSYQPTDLHNTIHWQEGDTPLIPIQMLVGKWEFVGKDAERKAGPASDEDLDDTVPVRGKRKSRKTRSNKDKKRTKVECTRLPGLTWDQVNHSCAYDVVFAPLFNLWQDPGPKWSDQLSELGQYTGKLAKMLATLIKDGNSSTEDAERPSDSDWKQTSINEVSTSSTNSFSGEDHIEQQSPSPTVLLPTTFNLLRQMGIDHTALLGAEFTTLHAIVAATVAESVAAANNGEISVPVKVQAPVTKVHFILVVGNTLQNSVAVQGRGIPMKTSCYCGLQPDKKASLAAMTDIGVDVKQIPSWDSVELK</sequence>
<feature type="compositionally biased region" description="Basic residues" evidence="2">
    <location>
        <begin position="356"/>
        <end position="373"/>
    </location>
</feature>
<dbReference type="GO" id="GO:0005524">
    <property type="term" value="F:ATP binding"/>
    <property type="evidence" value="ECO:0007669"/>
    <property type="project" value="UniProtKB-KW"/>
</dbReference>
<comment type="caution">
    <text evidence="4">The sequence shown here is derived from an EMBL/GenBank/DDBJ whole genome shotgun (WGS) entry which is preliminary data.</text>
</comment>
<accession>A0AAD7GH26</accession>
<dbReference type="GO" id="GO:0006281">
    <property type="term" value="P:DNA repair"/>
    <property type="evidence" value="ECO:0007669"/>
    <property type="project" value="UniProtKB-KW"/>
</dbReference>
<feature type="domain" description="DNA helicase Pif1-like DEAD-box helicase" evidence="3">
    <location>
        <begin position="202"/>
        <end position="293"/>
    </location>
</feature>
<dbReference type="GO" id="GO:0006310">
    <property type="term" value="P:DNA recombination"/>
    <property type="evidence" value="ECO:0007669"/>
    <property type="project" value="UniProtKB-KW"/>
</dbReference>
<evidence type="ECO:0000259" key="3">
    <source>
        <dbReference type="Pfam" id="PF05970"/>
    </source>
</evidence>
<evidence type="ECO:0000313" key="5">
    <source>
        <dbReference type="Proteomes" id="UP001221757"/>
    </source>
</evidence>
<dbReference type="PANTHER" id="PTHR47642:SF5">
    <property type="entry name" value="ATP-DEPENDENT DNA HELICASE"/>
    <property type="match status" value="1"/>
</dbReference>
<keyword evidence="1" id="KW-0378">Hydrolase</keyword>
<keyword evidence="1" id="KW-0547">Nucleotide-binding</keyword>
<feature type="compositionally biased region" description="Basic and acidic residues" evidence="2">
    <location>
        <begin position="443"/>
        <end position="452"/>
    </location>
</feature>
<keyword evidence="5" id="KW-1185">Reference proteome</keyword>
<evidence type="ECO:0000313" key="4">
    <source>
        <dbReference type="EMBL" id="KAJ7694610.1"/>
    </source>
</evidence>
<dbReference type="EMBL" id="JARKIE010000041">
    <property type="protein sequence ID" value="KAJ7694610.1"/>
    <property type="molecule type" value="Genomic_DNA"/>
</dbReference>
<evidence type="ECO:0000256" key="2">
    <source>
        <dbReference type="SAM" id="MobiDB-lite"/>
    </source>
</evidence>
<dbReference type="GO" id="GO:0043139">
    <property type="term" value="F:5'-3' DNA helicase activity"/>
    <property type="evidence" value="ECO:0007669"/>
    <property type="project" value="UniProtKB-EC"/>
</dbReference>
<dbReference type="InterPro" id="IPR010285">
    <property type="entry name" value="DNA_helicase_pif1-like_DEAD"/>
</dbReference>
<evidence type="ECO:0000256" key="1">
    <source>
        <dbReference type="RuleBase" id="RU363044"/>
    </source>
</evidence>
<dbReference type="GO" id="GO:0000723">
    <property type="term" value="P:telomere maintenance"/>
    <property type="evidence" value="ECO:0007669"/>
    <property type="project" value="InterPro"/>
</dbReference>
<organism evidence="4 5">
    <name type="scientific">Mycena rosella</name>
    <name type="common">Pink bonnet</name>
    <name type="synonym">Agaricus rosellus</name>
    <dbReference type="NCBI Taxonomy" id="1033263"/>
    <lineage>
        <taxon>Eukaryota</taxon>
        <taxon>Fungi</taxon>
        <taxon>Dikarya</taxon>
        <taxon>Basidiomycota</taxon>
        <taxon>Agaricomycotina</taxon>
        <taxon>Agaricomycetes</taxon>
        <taxon>Agaricomycetidae</taxon>
        <taxon>Agaricales</taxon>
        <taxon>Marasmiineae</taxon>
        <taxon>Mycenaceae</taxon>
        <taxon>Mycena</taxon>
    </lineage>
</organism>
<keyword evidence="1" id="KW-0347">Helicase</keyword>
<proteinExistence type="inferred from homology"/>
<dbReference type="Gene3D" id="3.40.50.300">
    <property type="entry name" value="P-loop containing nucleotide triphosphate hydrolases"/>
    <property type="match status" value="1"/>
</dbReference>
<reference evidence="4" key="1">
    <citation type="submission" date="2023-03" db="EMBL/GenBank/DDBJ databases">
        <title>Massive genome expansion in bonnet fungi (Mycena s.s.) driven by repeated elements and novel gene families across ecological guilds.</title>
        <authorList>
            <consortium name="Lawrence Berkeley National Laboratory"/>
            <person name="Harder C.B."/>
            <person name="Miyauchi S."/>
            <person name="Viragh M."/>
            <person name="Kuo A."/>
            <person name="Thoen E."/>
            <person name="Andreopoulos B."/>
            <person name="Lu D."/>
            <person name="Skrede I."/>
            <person name="Drula E."/>
            <person name="Henrissat B."/>
            <person name="Morin E."/>
            <person name="Kohler A."/>
            <person name="Barry K."/>
            <person name="LaButti K."/>
            <person name="Morin E."/>
            <person name="Salamov A."/>
            <person name="Lipzen A."/>
            <person name="Mereny Z."/>
            <person name="Hegedus B."/>
            <person name="Baldrian P."/>
            <person name="Stursova M."/>
            <person name="Weitz H."/>
            <person name="Taylor A."/>
            <person name="Grigoriev I.V."/>
            <person name="Nagy L.G."/>
            <person name="Martin F."/>
            <person name="Kauserud H."/>
        </authorList>
    </citation>
    <scope>NUCLEOTIDE SEQUENCE</scope>
    <source>
        <strain evidence="4">CBHHK067</strain>
    </source>
</reference>
<name>A0AAD7GH26_MYCRO</name>
<feature type="region of interest" description="Disordered" evidence="2">
    <location>
        <begin position="340"/>
        <end position="373"/>
    </location>
</feature>
<feature type="compositionally biased region" description="Polar residues" evidence="2">
    <location>
        <begin position="453"/>
        <end position="469"/>
    </location>
</feature>
<keyword evidence="1" id="KW-0234">DNA repair</keyword>
<dbReference type="EC" id="5.6.2.3" evidence="1"/>
<dbReference type="InterPro" id="IPR051055">
    <property type="entry name" value="PIF1_helicase"/>
</dbReference>
<protein>
    <recommendedName>
        <fullName evidence="1">ATP-dependent DNA helicase</fullName>
        <ecNumber evidence="1">5.6.2.3</ecNumber>
    </recommendedName>
</protein>
<dbReference type="Proteomes" id="UP001221757">
    <property type="component" value="Unassembled WGS sequence"/>
</dbReference>
<dbReference type="Pfam" id="PF05970">
    <property type="entry name" value="PIF1"/>
    <property type="match status" value="1"/>
</dbReference>
<keyword evidence="1" id="KW-0233">DNA recombination</keyword>
<comment type="similarity">
    <text evidence="1">Belongs to the helicase family.</text>
</comment>
<dbReference type="PANTHER" id="PTHR47642">
    <property type="entry name" value="ATP-DEPENDENT DNA HELICASE"/>
    <property type="match status" value="1"/>
</dbReference>
<keyword evidence="1" id="KW-0227">DNA damage</keyword>
<dbReference type="AlphaFoldDB" id="A0AAD7GH26"/>
<dbReference type="GO" id="GO:0016787">
    <property type="term" value="F:hydrolase activity"/>
    <property type="evidence" value="ECO:0007669"/>
    <property type="project" value="UniProtKB-KW"/>
</dbReference>